<accession>A0AAN9KA29</accession>
<name>A0AAN9KA29_CANGL</name>
<dbReference type="Proteomes" id="UP001367508">
    <property type="component" value="Unassembled WGS sequence"/>
</dbReference>
<protein>
    <submittedName>
        <fullName evidence="2">Uncharacterized protein</fullName>
    </submittedName>
</protein>
<comment type="caution">
    <text evidence="2">The sequence shown here is derived from an EMBL/GenBank/DDBJ whole genome shotgun (WGS) entry which is preliminary data.</text>
</comment>
<proteinExistence type="predicted"/>
<gene>
    <name evidence="2" type="ORF">VNO77_38905</name>
</gene>
<evidence type="ECO:0000256" key="1">
    <source>
        <dbReference type="SAM" id="MobiDB-lite"/>
    </source>
</evidence>
<feature type="region of interest" description="Disordered" evidence="1">
    <location>
        <begin position="1"/>
        <end position="21"/>
    </location>
</feature>
<evidence type="ECO:0000313" key="3">
    <source>
        <dbReference type="Proteomes" id="UP001367508"/>
    </source>
</evidence>
<evidence type="ECO:0000313" key="2">
    <source>
        <dbReference type="EMBL" id="KAK7313710.1"/>
    </source>
</evidence>
<organism evidence="2 3">
    <name type="scientific">Canavalia gladiata</name>
    <name type="common">Sword bean</name>
    <name type="synonym">Dolichos gladiatus</name>
    <dbReference type="NCBI Taxonomy" id="3824"/>
    <lineage>
        <taxon>Eukaryota</taxon>
        <taxon>Viridiplantae</taxon>
        <taxon>Streptophyta</taxon>
        <taxon>Embryophyta</taxon>
        <taxon>Tracheophyta</taxon>
        <taxon>Spermatophyta</taxon>
        <taxon>Magnoliopsida</taxon>
        <taxon>eudicotyledons</taxon>
        <taxon>Gunneridae</taxon>
        <taxon>Pentapetalae</taxon>
        <taxon>rosids</taxon>
        <taxon>fabids</taxon>
        <taxon>Fabales</taxon>
        <taxon>Fabaceae</taxon>
        <taxon>Papilionoideae</taxon>
        <taxon>50 kb inversion clade</taxon>
        <taxon>NPAAA clade</taxon>
        <taxon>indigoferoid/millettioid clade</taxon>
        <taxon>Phaseoleae</taxon>
        <taxon>Canavalia</taxon>
    </lineage>
</organism>
<keyword evidence="3" id="KW-1185">Reference proteome</keyword>
<sequence>MPSPDSSHKGHKASNDLCPGPAPGDVSLWSSLVRTSVQGLVISRFTPSTDQRFFTIFGTSNQFQNSQKWNSCGFLPTESTADQMQEAFKERGS</sequence>
<dbReference type="EMBL" id="JAYMYQ010000009">
    <property type="protein sequence ID" value="KAK7313710.1"/>
    <property type="molecule type" value="Genomic_DNA"/>
</dbReference>
<reference evidence="2 3" key="1">
    <citation type="submission" date="2024-01" db="EMBL/GenBank/DDBJ databases">
        <title>The genomes of 5 underutilized Papilionoideae crops provide insights into root nodulation and disease resistanc.</title>
        <authorList>
            <person name="Jiang F."/>
        </authorList>
    </citation>
    <scope>NUCLEOTIDE SEQUENCE [LARGE SCALE GENOMIC DNA]</scope>
    <source>
        <strain evidence="2">LVBAO_FW01</strain>
        <tissue evidence="2">Leaves</tissue>
    </source>
</reference>
<dbReference type="AlphaFoldDB" id="A0AAN9KA29"/>